<evidence type="ECO:0000256" key="1">
    <source>
        <dbReference type="SAM" id="SignalP"/>
    </source>
</evidence>
<comment type="caution">
    <text evidence="2">The sequence shown here is derived from an EMBL/GenBank/DDBJ whole genome shotgun (WGS) entry which is preliminary data.</text>
</comment>
<feature type="chain" id="PRO_5045809526" evidence="1">
    <location>
        <begin position="24"/>
        <end position="295"/>
    </location>
</feature>
<evidence type="ECO:0000313" key="2">
    <source>
        <dbReference type="EMBL" id="MFC3976926.1"/>
    </source>
</evidence>
<dbReference type="EMBL" id="JBHSAV010000052">
    <property type="protein sequence ID" value="MFC3976926.1"/>
    <property type="molecule type" value="Genomic_DNA"/>
</dbReference>
<feature type="signal peptide" evidence="1">
    <location>
        <begin position="1"/>
        <end position="23"/>
    </location>
</feature>
<gene>
    <name evidence="2" type="ORF">ACFOUP_11120</name>
</gene>
<protein>
    <submittedName>
        <fullName evidence="2">Uncharacterized protein</fullName>
    </submittedName>
</protein>
<keyword evidence="1" id="KW-0732">Signal</keyword>
<accession>A0ABV8EM70</accession>
<name>A0ABV8EM70_9BACT</name>
<dbReference type="RefSeq" id="WP_241297526.1">
    <property type="nucleotide sequence ID" value="NZ_JAKZGR010000023.1"/>
</dbReference>
<reference evidence="3" key="1">
    <citation type="journal article" date="2019" name="Int. J. Syst. Evol. Microbiol.">
        <title>The Global Catalogue of Microorganisms (GCM) 10K type strain sequencing project: providing services to taxonomists for standard genome sequencing and annotation.</title>
        <authorList>
            <consortium name="The Broad Institute Genomics Platform"/>
            <consortium name="The Broad Institute Genome Sequencing Center for Infectious Disease"/>
            <person name="Wu L."/>
            <person name="Ma J."/>
        </authorList>
    </citation>
    <scope>NUCLEOTIDE SEQUENCE [LARGE SCALE GENOMIC DNA]</scope>
    <source>
        <strain evidence="3">CECT 8551</strain>
    </source>
</reference>
<sequence>MMKSRLFLITISILYLVISSSYAQTGLGTVNPNPSAILEMDVSSLAVGSKKGFLLPRVALTGTDDVITIQSPINGLLIYNTSNTVGAYAVQANKVYTWNTSSQLWERYFAREEISGFIETKNYSIQSTTGQQFSPLNTFNAGNLVDITWQASEVIFSNSDIISLDSDNTSFTVMKTGIYDISGFFNCHPQRPETSSTNTQTSNQTDVVFVLQKFTGGSWETINATIYALGRGVGNTFSSIPYSSTTVSFAAGEKLRFRATRNTGLNRLDHGANAGIVANTGQITKSLRISLIIED</sequence>
<keyword evidence="3" id="KW-1185">Reference proteome</keyword>
<evidence type="ECO:0000313" key="3">
    <source>
        <dbReference type="Proteomes" id="UP001595766"/>
    </source>
</evidence>
<proteinExistence type="predicted"/>
<organism evidence="2 3">
    <name type="scientific">Belliella kenyensis</name>
    <dbReference type="NCBI Taxonomy" id="1472724"/>
    <lineage>
        <taxon>Bacteria</taxon>
        <taxon>Pseudomonadati</taxon>
        <taxon>Bacteroidota</taxon>
        <taxon>Cytophagia</taxon>
        <taxon>Cytophagales</taxon>
        <taxon>Cyclobacteriaceae</taxon>
        <taxon>Belliella</taxon>
    </lineage>
</organism>
<dbReference type="Proteomes" id="UP001595766">
    <property type="component" value="Unassembled WGS sequence"/>
</dbReference>